<dbReference type="InterPro" id="IPR035919">
    <property type="entry name" value="EAL_sf"/>
</dbReference>
<comment type="caution">
    <text evidence="2">The sequence shown here is derived from an EMBL/GenBank/DDBJ whole genome shotgun (WGS) entry which is preliminary data.</text>
</comment>
<reference evidence="2 3" key="1">
    <citation type="submission" date="2018-02" db="EMBL/GenBank/DDBJ databases">
        <title>Draft genome sequence of Ochrobactrum oryzae found in Brazil.</title>
        <authorList>
            <person name="Cerdeira L."/>
            <person name="Andrade F."/>
            <person name="Zacariotto T."/>
            <person name="Barbosa B."/>
            <person name="Santos S."/>
            <person name="Cassetari V."/>
            <person name="Lincopan N."/>
        </authorList>
    </citation>
    <scope>NUCLEOTIDE SEQUENCE [LARGE SCALE GENOMIC DNA]</scope>
    <source>
        <strain evidence="2 3">OA447</strain>
    </source>
</reference>
<evidence type="ECO:0000259" key="1">
    <source>
        <dbReference type="PROSITE" id="PS50883"/>
    </source>
</evidence>
<dbReference type="RefSeq" id="WP_104756876.1">
    <property type="nucleotide sequence ID" value="NZ_PTRC01000032.1"/>
</dbReference>
<dbReference type="InterPro" id="IPR001633">
    <property type="entry name" value="EAL_dom"/>
</dbReference>
<keyword evidence="3" id="KW-1185">Reference proteome</keyword>
<dbReference type="PANTHER" id="PTHR33121">
    <property type="entry name" value="CYCLIC DI-GMP PHOSPHODIESTERASE PDEF"/>
    <property type="match status" value="1"/>
</dbReference>
<dbReference type="GO" id="GO:0071111">
    <property type="term" value="F:cyclic-guanylate-specific phosphodiesterase activity"/>
    <property type="evidence" value="ECO:0007669"/>
    <property type="project" value="InterPro"/>
</dbReference>
<protein>
    <recommendedName>
        <fullName evidence="1">EAL domain-containing protein</fullName>
    </recommendedName>
</protein>
<gene>
    <name evidence="2" type="ORF">C3731_17360</name>
</gene>
<dbReference type="SMART" id="SM00052">
    <property type="entry name" value="EAL"/>
    <property type="match status" value="1"/>
</dbReference>
<name>A0A2S7IW98_9HYPH</name>
<dbReference type="InterPro" id="IPR050706">
    <property type="entry name" value="Cyclic-di-GMP_PDE-like"/>
</dbReference>
<organism evidence="2 3">
    <name type="scientific">Brucella oryzae</name>
    <dbReference type="NCBI Taxonomy" id="335286"/>
    <lineage>
        <taxon>Bacteria</taxon>
        <taxon>Pseudomonadati</taxon>
        <taxon>Pseudomonadota</taxon>
        <taxon>Alphaproteobacteria</taxon>
        <taxon>Hyphomicrobiales</taxon>
        <taxon>Brucellaceae</taxon>
        <taxon>Brucella/Ochrobactrum group</taxon>
        <taxon>Brucella</taxon>
    </lineage>
</organism>
<dbReference type="Pfam" id="PF00563">
    <property type="entry name" value="EAL"/>
    <property type="match status" value="1"/>
</dbReference>
<dbReference type="PROSITE" id="PS50883">
    <property type="entry name" value="EAL"/>
    <property type="match status" value="1"/>
</dbReference>
<dbReference type="CDD" id="cd01948">
    <property type="entry name" value="EAL"/>
    <property type="match status" value="1"/>
</dbReference>
<dbReference type="SUPFAM" id="SSF141868">
    <property type="entry name" value="EAL domain-like"/>
    <property type="match status" value="1"/>
</dbReference>
<dbReference type="OrthoDB" id="1673646at2"/>
<dbReference type="AlphaFoldDB" id="A0A2S7IW98"/>
<evidence type="ECO:0000313" key="2">
    <source>
        <dbReference type="EMBL" id="PQA72289.1"/>
    </source>
</evidence>
<dbReference type="PANTHER" id="PTHR33121:SF76">
    <property type="entry name" value="SIGNALING PROTEIN"/>
    <property type="match status" value="1"/>
</dbReference>
<evidence type="ECO:0000313" key="3">
    <source>
        <dbReference type="Proteomes" id="UP000238493"/>
    </source>
</evidence>
<sequence length="253" mass="28219">MLKSKIKRVAAPFGRRRDRPLNELGDTNLPVIQMHYQPIVEYATDTLVVGHEALVRSQAHSSVAELFKAVGACHLNRFDAKCRRSAIDDYSSDKSLFVNISAGALADYLYGIEDTIAYAGEHGFPYSRLVFEITEDDHHDTFRFLRNSIDEARKLGVRFAVDDCGTGYSNLETIIALRPDILKISGTIVRNIHLDTTRQAIVDGLVTTAEKLKSMLIAEGVEQEIEALCLKDLGVSVMQGYYFGYPEPFGRAD</sequence>
<feature type="domain" description="EAL" evidence="1">
    <location>
        <begin position="14"/>
        <end position="253"/>
    </location>
</feature>
<accession>A0A2S7IW98</accession>
<proteinExistence type="predicted"/>
<dbReference type="EMBL" id="PTRC01000032">
    <property type="protein sequence ID" value="PQA72289.1"/>
    <property type="molecule type" value="Genomic_DNA"/>
</dbReference>
<dbReference type="Proteomes" id="UP000238493">
    <property type="component" value="Unassembled WGS sequence"/>
</dbReference>
<dbReference type="Gene3D" id="3.20.20.450">
    <property type="entry name" value="EAL domain"/>
    <property type="match status" value="1"/>
</dbReference>